<reference evidence="2 3" key="1">
    <citation type="journal article" date="2018" name="Biotechnol. Biofuels">
        <title>Integrative visual omics of the white-rot fungus Polyporus brumalis exposes the biotechnological potential of its oxidative enzymes for delignifying raw plant biomass.</title>
        <authorList>
            <person name="Miyauchi S."/>
            <person name="Rancon A."/>
            <person name="Drula E."/>
            <person name="Hage H."/>
            <person name="Chaduli D."/>
            <person name="Favel A."/>
            <person name="Grisel S."/>
            <person name="Henrissat B."/>
            <person name="Herpoel-Gimbert I."/>
            <person name="Ruiz-Duenas F.J."/>
            <person name="Chevret D."/>
            <person name="Hainaut M."/>
            <person name="Lin J."/>
            <person name="Wang M."/>
            <person name="Pangilinan J."/>
            <person name="Lipzen A."/>
            <person name="Lesage-Meessen L."/>
            <person name="Navarro D."/>
            <person name="Riley R."/>
            <person name="Grigoriev I.V."/>
            <person name="Zhou S."/>
            <person name="Raouche S."/>
            <person name="Rosso M.N."/>
        </authorList>
    </citation>
    <scope>NUCLEOTIDE SEQUENCE [LARGE SCALE GENOMIC DNA]</scope>
    <source>
        <strain evidence="2 3">BRFM 1820</strain>
    </source>
</reference>
<organism evidence="2 3">
    <name type="scientific">Lentinus brumalis</name>
    <dbReference type="NCBI Taxonomy" id="2498619"/>
    <lineage>
        <taxon>Eukaryota</taxon>
        <taxon>Fungi</taxon>
        <taxon>Dikarya</taxon>
        <taxon>Basidiomycota</taxon>
        <taxon>Agaricomycotina</taxon>
        <taxon>Agaricomycetes</taxon>
        <taxon>Polyporales</taxon>
        <taxon>Polyporaceae</taxon>
        <taxon>Lentinus</taxon>
    </lineage>
</organism>
<proteinExistence type="predicted"/>
<evidence type="ECO:0000256" key="1">
    <source>
        <dbReference type="SAM" id="MobiDB-lite"/>
    </source>
</evidence>
<dbReference type="AlphaFoldDB" id="A0A371CIT7"/>
<evidence type="ECO:0000313" key="2">
    <source>
        <dbReference type="EMBL" id="RDX40193.1"/>
    </source>
</evidence>
<dbReference type="Proteomes" id="UP000256964">
    <property type="component" value="Unassembled WGS sequence"/>
</dbReference>
<accession>A0A371CIT7</accession>
<protein>
    <submittedName>
        <fullName evidence="2">Uncharacterized protein</fullName>
    </submittedName>
</protein>
<keyword evidence="3" id="KW-1185">Reference proteome</keyword>
<evidence type="ECO:0000313" key="3">
    <source>
        <dbReference type="Proteomes" id="UP000256964"/>
    </source>
</evidence>
<sequence>MGEIASLLTDGVYAHEPKTRRPAHHQCSARSIPLVLANPSPWSILSISRVTEASLRTRPPLGRRGSTSYSLHRLVQPRRQIHSSVRAKISSRTGCRSAERECSGHVPGVDRLPLLLLLLQGHSLGQRELAGAGRDAATSSGSERRGSAGKTVLRRRAGTCRVCSATVLISKS</sequence>
<gene>
    <name evidence="2" type="ORF">OH76DRAFT_377392</name>
</gene>
<dbReference type="EMBL" id="KZ857577">
    <property type="protein sequence ID" value="RDX40193.1"/>
    <property type="molecule type" value="Genomic_DNA"/>
</dbReference>
<name>A0A371CIT7_9APHY</name>
<feature type="region of interest" description="Disordered" evidence="1">
    <location>
        <begin position="130"/>
        <end position="152"/>
    </location>
</feature>